<reference evidence="3" key="1">
    <citation type="submission" date="2016-10" db="EMBL/GenBank/DDBJ databases">
        <authorList>
            <person name="Varghese N."/>
            <person name="Submissions S."/>
        </authorList>
    </citation>
    <scope>NUCLEOTIDE SEQUENCE [LARGE SCALE GENOMIC DNA]</scope>
    <source>
        <strain evidence="3">DSM 123</strain>
    </source>
</reference>
<evidence type="ECO:0000313" key="2">
    <source>
        <dbReference type="EMBL" id="SEP21450.1"/>
    </source>
</evidence>
<gene>
    <name evidence="2" type="ORF">SAMN05444123_110121</name>
</gene>
<keyword evidence="1" id="KW-1133">Transmembrane helix</keyword>
<name>A0A1H8W1H6_9BRAD</name>
<feature type="transmembrane region" description="Helical" evidence="1">
    <location>
        <begin position="6"/>
        <end position="25"/>
    </location>
</feature>
<protein>
    <submittedName>
        <fullName evidence="2">Uncharacterized protein</fullName>
    </submittedName>
</protein>
<dbReference type="Proteomes" id="UP000199615">
    <property type="component" value="Unassembled WGS sequence"/>
</dbReference>
<evidence type="ECO:0000256" key="1">
    <source>
        <dbReference type="SAM" id="Phobius"/>
    </source>
</evidence>
<dbReference type="OrthoDB" id="7595711at2"/>
<dbReference type="RefSeq" id="WP_092685732.1">
    <property type="nucleotide sequence ID" value="NZ_FODT01000010.1"/>
</dbReference>
<sequence length="120" mass="12072">MTATPVLVILSAATALGLYLGLLYLRGERRQGLVALHLLLGFGGLETLVMLLHGTPDGAAASGNISFGKIAAGLFAVSAFSGFIAALARKSPVAANVLLGTHVTVGLAGFALVLAWISGT</sequence>
<dbReference type="AlphaFoldDB" id="A0A1H8W1H6"/>
<keyword evidence="1" id="KW-0472">Membrane</keyword>
<keyword evidence="3" id="KW-1185">Reference proteome</keyword>
<dbReference type="EMBL" id="FODT01000010">
    <property type="protein sequence ID" value="SEP21450.1"/>
    <property type="molecule type" value="Genomic_DNA"/>
</dbReference>
<accession>A0A1H8W1H6</accession>
<keyword evidence="1" id="KW-0812">Transmembrane</keyword>
<feature type="transmembrane region" description="Helical" evidence="1">
    <location>
        <begin position="65"/>
        <end position="88"/>
    </location>
</feature>
<feature type="transmembrane region" description="Helical" evidence="1">
    <location>
        <begin position="32"/>
        <end position="53"/>
    </location>
</feature>
<organism evidence="2 3">
    <name type="scientific">Rhodopseudomonas pseudopalustris</name>
    <dbReference type="NCBI Taxonomy" id="1513892"/>
    <lineage>
        <taxon>Bacteria</taxon>
        <taxon>Pseudomonadati</taxon>
        <taxon>Pseudomonadota</taxon>
        <taxon>Alphaproteobacteria</taxon>
        <taxon>Hyphomicrobiales</taxon>
        <taxon>Nitrobacteraceae</taxon>
        <taxon>Rhodopseudomonas</taxon>
    </lineage>
</organism>
<proteinExistence type="predicted"/>
<evidence type="ECO:0000313" key="3">
    <source>
        <dbReference type="Proteomes" id="UP000199615"/>
    </source>
</evidence>
<feature type="transmembrane region" description="Helical" evidence="1">
    <location>
        <begin position="95"/>
        <end position="117"/>
    </location>
</feature>